<evidence type="ECO:0000256" key="1">
    <source>
        <dbReference type="SAM" id="MobiDB-lite"/>
    </source>
</evidence>
<name>A0AAI9EF40_9PEZI</name>
<comment type="caution">
    <text evidence="3">The sequence shown here is derived from an EMBL/GenBank/DDBJ whole genome shotgun (WGS) entry which is preliminary data.</text>
</comment>
<reference evidence="3" key="1">
    <citation type="submission" date="2023-11" db="EMBL/GenBank/DDBJ databases">
        <authorList>
            <person name="Alioto T."/>
            <person name="Alioto T."/>
            <person name="Gomez Garrido J."/>
        </authorList>
    </citation>
    <scope>NUCLEOTIDE SEQUENCE</scope>
</reference>
<sequence length="648" mass="74619">MRLLNVKTLEFAWFQHKDTRPPYAIASHRWVGSSETSLKDVEKRRNVDKIGYKKMEEFARYVRQEIPALEWLWIDTCCIDQKSSPELSEAINSMFRWYQQHPMGTNRWHDDREDDLDSLELEEVISSTVSLSTLADQLGENGREVRECYKSLKRAPRSLAEVADELETFALALHNLERDRQSRNIDPMDDSTLQQCANTSIRAGHRIRSAVRSLKTMVLESQAKQWAYATLERPAILHYCDELDKAKSSLALAYQLYMGSRQIAYTTLILQTISSNKPAISPPEQLLQAFGQDMVHTKASLSTTQISDRQAFQAAPSSCSGSYHQTKQYKAKQKWRIRISPWFASRTWEFSLHVAQTGWTFNLRTANLVSRESPIWEACASGDVSEVQALFRDGKASPFDYDPKGGYAQTPLEEAAWHGHLELCRYLIEIAGFPPGPTQCGAPLEFYSYHTRIDKYANMNEAPGTDLRIYGQKEYQIWSTSHPRGFNGIDFRFDRLIFGPDVEDWAVEAYHLTTVPIYELQIPPGSFQGNGKYSVNTTHARRRAKGVHDHDVSVLWDHRYGINDELRWFRMRYSNILELRALPYEAYHPDWEGEDQWYREMYPSDEEEWSGEEEYISDREDDSPEEEGSNGDEDSSGGEDDSPREAGA</sequence>
<feature type="compositionally biased region" description="Acidic residues" evidence="1">
    <location>
        <begin position="603"/>
        <end position="640"/>
    </location>
</feature>
<dbReference type="AlphaFoldDB" id="A0AAI9EF40"/>
<evidence type="ECO:0000313" key="4">
    <source>
        <dbReference type="Proteomes" id="UP001296104"/>
    </source>
</evidence>
<dbReference type="InterPro" id="IPR010730">
    <property type="entry name" value="HET"/>
</dbReference>
<protein>
    <recommendedName>
        <fullName evidence="2">Heterokaryon incompatibility domain-containing protein</fullName>
    </recommendedName>
</protein>
<feature type="domain" description="Heterokaryon incompatibility" evidence="2">
    <location>
        <begin position="23"/>
        <end position="100"/>
    </location>
</feature>
<evidence type="ECO:0000313" key="3">
    <source>
        <dbReference type="EMBL" id="CAK4033805.1"/>
    </source>
</evidence>
<dbReference type="InterPro" id="IPR036770">
    <property type="entry name" value="Ankyrin_rpt-contain_sf"/>
</dbReference>
<keyword evidence="4" id="KW-1185">Reference proteome</keyword>
<evidence type="ECO:0000259" key="2">
    <source>
        <dbReference type="Pfam" id="PF06985"/>
    </source>
</evidence>
<gene>
    <name evidence="3" type="ORF">LECACI_7A008963</name>
</gene>
<dbReference type="PANTHER" id="PTHR10622:SF10">
    <property type="entry name" value="HET DOMAIN-CONTAINING PROTEIN"/>
    <property type="match status" value="1"/>
</dbReference>
<organism evidence="3 4">
    <name type="scientific">Lecanosticta acicola</name>
    <dbReference type="NCBI Taxonomy" id="111012"/>
    <lineage>
        <taxon>Eukaryota</taxon>
        <taxon>Fungi</taxon>
        <taxon>Dikarya</taxon>
        <taxon>Ascomycota</taxon>
        <taxon>Pezizomycotina</taxon>
        <taxon>Dothideomycetes</taxon>
        <taxon>Dothideomycetidae</taxon>
        <taxon>Mycosphaerellales</taxon>
        <taxon>Mycosphaerellaceae</taxon>
        <taxon>Lecanosticta</taxon>
    </lineage>
</organism>
<dbReference type="Pfam" id="PF06985">
    <property type="entry name" value="HET"/>
    <property type="match status" value="1"/>
</dbReference>
<dbReference type="PANTHER" id="PTHR10622">
    <property type="entry name" value="HET DOMAIN-CONTAINING PROTEIN"/>
    <property type="match status" value="1"/>
</dbReference>
<dbReference type="SUPFAM" id="SSF48403">
    <property type="entry name" value="Ankyrin repeat"/>
    <property type="match status" value="1"/>
</dbReference>
<feature type="region of interest" description="Disordered" evidence="1">
    <location>
        <begin position="602"/>
        <end position="648"/>
    </location>
</feature>
<proteinExistence type="predicted"/>
<dbReference type="Gene3D" id="1.25.40.20">
    <property type="entry name" value="Ankyrin repeat-containing domain"/>
    <property type="match status" value="1"/>
</dbReference>
<dbReference type="EMBL" id="CAVMBE010000094">
    <property type="protein sequence ID" value="CAK4033805.1"/>
    <property type="molecule type" value="Genomic_DNA"/>
</dbReference>
<dbReference type="Proteomes" id="UP001296104">
    <property type="component" value="Unassembled WGS sequence"/>
</dbReference>
<accession>A0AAI9EF40</accession>